<evidence type="ECO:0000256" key="1">
    <source>
        <dbReference type="SAM" id="SignalP"/>
    </source>
</evidence>
<gene>
    <name evidence="2" type="ORF">IAC29_03920</name>
</gene>
<name>A0A9D9EJQ6_9BACT</name>
<dbReference type="PANTHER" id="PTHR37833">
    <property type="entry name" value="LIPOPROTEIN-RELATED"/>
    <property type="match status" value="1"/>
</dbReference>
<dbReference type="PANTHER" id="PTHR37833:SF1">
    <property type="entry name" value="SIGNAL PEPTIDE PROTEIN"/>
    <property type="match status" value="1"/>
</dbReference>
<reference evidence="2" key="1">
    <citation type="submission" date="2020-10" db="EMBL/GenBank/DDBJ databases">
        <authorList>
            <person name="Gilroy R."/>
        </authorList>
    </citation>
    <scope>NUCLEOTIDE SEQUENCE</scope>
    <source>
        <strain evidence="2">20514</strain>
    </source>
</reference>
<evidence type="ECO:0000313" key="2">
    <source>
        <dbReference type="EMBL" id="MBO8448402.1"/>
    </source>
</evidence>
<dbReference type="EMBL" id="JADIMQ010000053">
    <property type="protein sequence ID" value="MBO8448402.1"/>
    <property type="molecule type" value="Genomic_DNA"/>
</dbReference>
<dbReference type="Gene3D" id="2.60.40.10">
    <property type="entry name" value="Immunoglobulins"/>
    <property type="match status" value="1"/>
</dbReference>
<dbReference type="InterPro" id="IPR013783">
    <property type="entry name" value="Ig-like_fold"/>
</dbReference>
<protein>
    <submittedName>
        <fullName evidence="2">DUF1573 domain-containing protein</fullName>
    </submittedName>
</protein>
<dbReference type="Proteomes" id="UP000810252">
    <property type="component" value="Unassembled WGS sequence"/>
</dbReference>
<proteinExistence type="predicted"/>
<dbReference type="InterPro" id="IPR011467">
    <property type="entry name" value="DUF1573"/>
</dbReference>
<accession>A0A9D9EJQ6</accession>
<evidence type="ECO:0000313" key="3">
    <source>
        <dbReference type="Proteomes" id="UP000810252"/>
    </source>
</evidence>
<reference evidence="2" key="2">
    <citation type="journal article" date="2021" name="PeerJ">
        <title>Extensive microbial diversity within the chicken gut microbiome revealed by metagenomics and culture.</title>
        <authorList>
            <person name="Gilroy R."/>
            <person name="Ravi A."/>
            <person name="Getino M."/>
            <person name="Pursley I."/>
            <person name="Horton D.L."/>
            <person name="Alikhan N.F."/>
            <person name="Baker D."/>
            <person name="Gharbi K."/>
            <person name="Hall N."/>
            <person name="Watson M."/>
            <person name="Adriaenssens E.M."/>
            <person name="Foster-Nyarko E."/>
            <person name="Jarju S."/>
            <person name="Secka A."/>
            <person name="Antonio M."/>
            <person name="Oren A."/>
            <person name="Chaudhuri R.R."/>
            <person name="La Ragione R."/>
            <person name="Hildebrand F."/>
            <person name="Pallen M.J."/>
        </authorList>
    </citation>
    <scope>NUCLEOTIDE SEQUENCE</scope>
    <source>
        <strain evidence="2">20514</strain>
    </source>
</reference>
<dbReference type="Pfam" id="PF07610">
    <property type="entry name" value="DUF1573"/>
    <property type="match status" value="1"/>
</dbReference>
<dbReference type="AlphaFoldDB" id="A0A9D9EJQ6"/>
<feature type="chain" id="PRO_5039269817" evidence="1">
    <location>
        <begin position="22"/>
        <end position="262"/>
    </location>
</feature>
<sequence length="262" mass="28548">MALTLKTAVPALLLYCAAASAQTGTDRRQMLLDSLLNPEVSETGAMMRFETRTVDTGTVAEESAPAEYEFRWTNAGESPVTVLNVTTTCGCAVPDFARTPVQPGEAGFLKVTYHPKGHPGNFDRKIFVYTDLSGEKPAAVLTLKGYVEPAVLPTWQYPVAMGPLLLRRADVKIDGGRLQTERIACLNAGKDTLRISALQDILPKFIKVWCEPSEIGPGEQADIVVRFFPDLLEGRLPERIPVILTGIPLPPSRRTVEVVTGK</sequence>
<organism evidence="2 3">
    <name type="scientific">Candidatus Cryptobacteroides merdigallinarum</name>
    <dbReference type="NCBI Taxonomy" id="2840770"/>
    <lineage>
        <taxon>Bacteria</taxon>
        <taxon>Pseudomonadati</taxon>
        <taxon>Bacteroidota</taxon>
        <taxon>Bacteroidia</taxon>
        <taxon>Bacteroidales</taxon>
        <taxon>Candidatus Cryptobacteroides</taxon>
    </lineage>
</organism>
<comment type="caution">
    <text evidence="2">The sequence shown here is derived from an EMBL/GenBank/DDBJ whole genome shotgun (WGS) entry which is preliminary data.</text>
</comment>
<keyword evidence="1" id="KW-0732">Signal</keyword>
<feature type="signal peptide" evidence="1">
    <location>
        <begin position="1"/>
        <end position="21"/>
    </location>
</feature>